<sequence>MPVARHTILWTFDRTPKISNHSFVVLELQQIADDESCVQYMDEPKTFSLLFFLIGGINGKSQHLLHHYSFSILNEKLTGKYCSQKYFSQLKIDINCSKGETVLKRRKTIDVRVYYKMN</sequence>
<organism evidence="1">
    <name type="scientific">Lygus hesperus</name>
    <name type="common">Western plant bug</name>
    <dbReference type="NCBI Taxonomy" id="30085"/>
    <lineage>
        <taxon>Eukaryota</taxon>
        <taxon>Metazoa</taxon>
        <taxon>Ecdysozoa</taxon>
        <taxon>Arthropoda</taxon>
        <taxon>Hexapoda</taxon>
        <taxon>Insecta</taxon>
        <taxon>Pterygota</taxon>
        <taxon>Neoptera</taxon>
        <taxon>Paraneoptera</taxon>
        <taxon>Hemiptera</taxon>
        <taxon>Heteroptera</taxon>
        <taxon>Panheteroptera</taxon>
        <taxon>Cimicomorpha</taxon>
        <taxon>Miridae</taxon>
        <taxon>Mirini</taxon>
        <taxon>Lygus</taxon>
    </lineage>
</organism>
<name>A0A0A9XYY4_LYGHE</name>
<protein>
    <submittedName>
        <fullName evidence="1">Chromosomal replication initiator protein DnaA</fullName>
    </submittedName>
</protein>
<reference evidence="1" key="2">
    <citation type="submission" date="2014-07" db="EMBL/GenBank/DDBJ databases">
        <authorList>
            <person name="Hull J."/>
        </authorList>
    </citation>
    <scope>NUCLEOTIDE SEQUENCE</scope>
</reference>
<proteinExistence type="predicted"/>
<reference evidence="1" key="1">
    <citation type="journal article" date="2014" name="PLoS ONE">
        <title>Transcriptome-Based Identification of ABC Transporters in the Western Tarnished Plant Bug Lygus hesperus.</title>
        <authorList>
            <person name="Hull J.J."/>
            <person name="Chaney K."/>
            <person name="Geib S.M."/>
            <person name="Fabrick J.A."/>
            <person name="Brent C.S."/>
            <person name="Walsh D."/>
            <person name="Lavine L.C."/>
        </authorList>
    </citation>
    <scope>NUCLEOTIDE SEQUENCE</scope>
</reference>
<dbReference type="EMBL" id="GBHO01021094">
    <property type="protein sequence ID" value="JAG22510.1"/>
    <property type="molecule type" value="Transcribed_RNA"/>
</dbReference>
<evidence type="ECO:0000313" key="1">
    <source>
        <dbReference type="EMBL" id="JAG22510.1"/>
    </source>
</evidence>
<accession>A0A0A9XYY4</accession>
<dbReference type="AlphaFoldDB" id="A0A0A9XYY4"/>
<gene>
    <name evidence="1" type="primary">dnaA_2</name>
    <name evidence="1" type="ORF">CM83_27898</name>
</gene>